<dbReference type="Pfam" id="PF17762">
    <property type="entry name" value="HTH_ParB"/>
    <property type="match status" value="1"/>
</dbReference>
<feature type="domain" description="ParB-like N-terminal" evidence="5">
    <location>
        <begin position="44"/>
        <end position="133"/>
    </location>
</feature>
<accession>A0ABR7EYF0</accession>
<evidence type="ECO:0000256" key="3">
    <source>
        <dbReference type="ARBA" id="ARBA00023125"/>
    </source>
</evidence>
<dbReference type="InterPro" id="IPR036086">
    <property type="entry name" value="ParB/Sulfiredoxin_sf"/>
</dbReference>
<evidence type="ECO:0000256" key="1">
    <source>
        <dbReference type="ARBA" id="ARBA00006295"/>
    </source>
</evidence>
<keyword evidence="2" id="KW-0159">Chromosome partition</keyword>
<dbReference type="InterPro" id="IPR004437">
    <property type="entry name" value="ParB/RepB/Spo0J"/>
</dbReference>
<name>A0ABR7EYF0_9FIRM</name>
<feature type="compositionally biased region" description="Basic and acidic residues" evidence="4">
    <location>
        <begin position="20"/>
        <end position="41"/>
    </location>
</feature>
<organism evidence="6 7">
    <name type="scientific">Dorea hominis</name>
    <dbReference type="NCBI Taxonomy" id="2763040"/>
    <lineage>
        <taxon>Bacteria</taxon>
        <taxon>Bacillati</taxon>
        <taxon>Bacillota</taxon>
        <taxon>Clostridia</taxon>
        <taxon>Lachnospirales</taxon>
        <taxon>Lachnospiraceae</taxon>
        <taxon>Dorea</taxon>
    </lineage>
</organism>
<dbReference type="InterPro" id="IPR003115">
    <property type="entry name" value="ParB_N"/>
</dbReference>
<dbReference type="Pfam" id="PF23552">
    <property type="entry name" value="ParB_C"/>
    <property type="match status" value="1"/>
</dbReference>
<gene>
    <name evidence="6" type="ORF">H8S07_09825</name>
</gene>
<evidence type="ECO:0000259" key="5">
    <source>
        <dbReference type="SMART" id="SM00470"/>
    </source>
</evidence>
<dbReference type="SUPFAM" id="SSF109709">
    <property type="entry name" value="KorB DNA-binding domain-like"/>
    <property type="match status" value="1"/>
</dbReference>
<evidence type="ECO:0000256" key="2">
    <source>
        <dbReference type="ARBA" id="ARBA00022829"/>
    </source>
</evidence>
<dbReference type="Proteomes" id="UP000647235">
    <property type="component" value="Unassembled WGS sequence"/>
</dbReference>
<dbReference type="EMBL" id="JACOOY010000012">
    <property type="protein sequence ID" value="MBC5665565.1"/>
    <property type="molecule type" value="Genomic_DNA"/>
</dbReference>
<reference evidence="6 7" key="1">
    <citation type="submission" date="2020-08" db="EMBL/GenBank/DDBJ databases">
        <title>Genome public.</title>
        <authorList>
            <person name="Liu C."/>
            <person name="Sun Q."/>
        </authorList>
    </citation>
    <scope>NUCLEOTIDE SEQUENCE [LARGE SCALE GENOMIC DNA]</scope>
    <source>
        <strain evidence="6 7">NSJ-36</strain>
    </source>
</reference>
<feature type="region of interest" description="Disordered" evidence="4">
    <location>
        <begin position="1"/>
        <end position="42"/>
    </location>
</feature>
<dbReference type="InterPro" id="IPR057240">
    <property type="entry name" value="ParB_dimer_C"/>
</dbReference>
<sequence length="304" mass="35282">MAVKKKGLGKGLDSLIPDNKPAKKNTETVQKAEEKKEEMKDGVQMMKISMIEPNREQPRKKFEEDALLELADSIKLHGVLQPLLVRKIKDYYEIIAGERRWRAAKLAGIKEVPVIVKEYSEQEIVEIRLIENIQRENLNPIEEAMAFKKLLEEFQLKQDEVADRVSKSRTAVTNSMRLLKLDDKVQQMIIDEMISTGHARALLAIDDKKLQYELANRIFDEKLSVRETEKLVKEIKNPKKPKEKKAVENEFVYKDLENRMKEVMGTKVSIASKSNGKGKIEIEYYSEKELERMFEMIMTIGKEE</sequence>
<keyword evidence="7" id="KW-1185">Reference proteome</keyword>
<dbReference type="PANTHER" id="PTHR33375:SF1">
    <property type="entry name" value="CHROMOSOME-PARTITIONING PROTEIN PARB-RELATED"/>
    <property type="match status" value="1"/>
</dbReference>
<dbReference type="Gene3D" id="3.90.1530.30">
    <property type="match status" value="1"/>
</dbReference>
<dbReference type="InterPro" id="IPR041468">
    <property type="entry name" value="HTH_ParB/Spo0J"/>
</dbReference>
<protein>
    <submittedName>
        <fullName evidence="6">ParB/RepB/Spo0J family partition protein</fullName>
    </submittedName>
</protein>
<dbReference type="RefSeq" id="WP_021859813.1">
    <property type="nucleotide sequence ID" value="NZ_JACOOY010000012.1"/>
</dbReference>
<dbReference type="PANTHER" id="PTHR33375">
    <property type="entry name" value="CHROMOSOME-PARTITIONING PROTEIN PARB-RELATED"/>
    <property type="match status" value="1"/>
</dbReference>
<comment type="caution">
    <text evidence="6">The sequence shown here is derived from an EMBL/GenBank/DDBJ whole genome shotgun (WGS) entry which is preliminary data.</text>
</comment>
<dbReference type="CDD" id="cd16393">
    <property type="entry name" value="SPO0J_N"/>
    <property type="match status" value="1"/>
</dbReference>
<dbReference type="Pfam" id="PF02195">
    <property type="entry name" value="ParB_N"/>
    <property type="match status" value="1"/>
</dbReference>
<comment type="similarity">
    <text evidence="1">Belongs to the ParB family.</text>
</comment>
<evidence type="ECO:0000256" key="4">
    <source>
        <dbReference type="SAM" id="MobiDB-lite"/>
    </source>
</evidence>
<dbReference type="InterPro" id="IPR050336">
    <property type="entry name" value="Chromosome_partition/occlusion"/>
</dbReference>
<keyword evidence="3" id="KW-0238">DNA-binding</keyword>
<dbReference type="SUPFAM" id="SSF110849">
    <property type="entry name" value="ParB/Sulfiredoxin"/>
    <property type="match status" value="1"/>
</dbReference>
<evidence type="ECO:0000313" key="6">
    <source>
        <dbReference type="EMBL" id="MBC5665565.1"/>
    </source>
</evidence>
<dbReference type="Gene3D" id="1.10.10.2830">
    <property type="match status" value="1"/>
</dbReference>
<dbReference type="SMART" id="SM00470">
    <property type="entry name" value="ParB"/>
    <property type="match status" value="1"/>
</dbReference>
<dbReference type="NCBIfam" id="TIGR00180">
    <property type="entry name" value="parB_part"/>
    <property type="match status" value="1"/>
</dbReference>
<evidence type="ECO:0000313" key="7">
    <source>
        <dbReference type="Proteomes" id="UP000647235"/>
    </source>
</evidence>
<proteinExistence type="inferred from homology"/>